<gene>
    <name evidence="3" type="ORF">AUC71_10755</name>
</gene>
<dbReference type="GO" id="GO:0016757">
    <property type="term" value="F:glycosyltransferase activity"/>
    <property type="evidence" value="ECO:0007669"/>
    <property type="project" value="InterPro"/>
</dbReference>
<dbReference type="Pfam" id="PF13439">
    <property type="entry name" value="Glyco_transf_4"/>
    <property type="match status" value="1"/>
</dbReference>
<name>A0A1E3WBR3_9HYPH</name>
<evidence type="ECO:0000313" key="4">
    <source>
        <dbReference type="Proteomes" id="UP000095042"/>
    </source>
</evidence>
<keyword evidence="4" id="KW-1185">Reference proteome</keyword>
<dbReference type="PANTHER" id="PTHR12526">
    <property type="entry name" value="GLYCOSYLTRANSFERASE"/>
    <property type="match status" value="1"/>
</dbReference>
<dbReference type="Proteomes" id="UP000095042">
    <property type="component" value="Unassembled WGS sequence"/>
</dbReference>
<dbReference type="AlphaFoldDB" id="A0A1E3WBR3"/>
<accession>A0A1E3WBR3</accession>
<dbReference type="InterPro" id="IPR001296">
    <property type="entry name" value="Glyco_trans_1"/>
</dbReference>
<evidence type="ECO:0000259" key="1">
    <source>
        <dbReference type="Pfam" id="PF00534"/>
    </source>
</evidence>
<dbReference type="Gene3D" id="3.40.50.2000">
    <property type="entry name" value="Glycogen Phosphorylase B"/>
    <property type="match status" value="2"/>
</dbReference>
<evidence type="ECO:0000313" key="3">
    <source>
        <dbReference type="EMBL" id="ODS03231.1"/>
    </source>
</evidence>
<dbReference type="EMBL" id="LPWD01000142">
    <property type="protein sequence ID" value="ODS03231.1"/>
    <property type="molecule type" value="Genomic_DNA"/>
</dbReference>
<evidence type="ECO:0000259" key="2">
    <source>
        <dbReference type="Pfam" id="PF13439"/>
    </source>
</evidence>
<protein>
    <recommendedName>
        <fullName evidence="5">Glycosyl transferase family 1</fullName>
    </recommendedName>
</protein>
<sequence>MSARAVGGLFRHVHDLALGQAELGAEVGIVCDSRTGGSEIDVALSRLKDNCALGVTRLPMTRKPGLNDWHTYRKIAKLGRNLNIDVLHGHGAKGGAYARLAGRSLRKKKGTKVVYTPHGGVLHYSSSTLFGKLYLAAERKLAPLTDGFIFESMFAGNRYVELVGAPTCPARVFTTGFIATSSTSSLLADDAADFVFVGELRKLKGVDVFLEALAAQQNIFPGRAIIVGSGPDEKRFKRMARKLGLASRVIFSGPQRARTAFVRARCVVVPSRAESAPYIVLEAAAAQMPMIVTNVGGIPELVGDVPMPLIPPGDVDALASQLRAFLADPKPFLRRAVELQKYVAQHFSVEAMTRDVVDFYISDLGAGIHKLPELGSATAS</sequence>
<dbReference type="Pfam" id="PF00534">
    <property type="entry name" value="Glycos_transf_1"/>
    <property type="match status" value="1"/>
</dbReference>
<reference evidence="3 4" key="1">
    <citation type="journal article" date="2016" name="Environ. Microbiol.">
        <title>New Methyloceanibacter diversity from North Sea sediments includes methanotroph containing solely the soluble methane monooxygenase.</title>
        <authorList>
            <person name="Vekeman B."/>
            <person name="Kerckhof F.M."/>
            <person name="Cremers G."/>
            <person name="de Vos P."/>
            <person name="Vandamme P."/>
            <person name="Boon N."/>
            <person name="Op den Camp H.J."/>
            <person name="Heylen K."/>
        </authorList>
    </citation>
    <scope>NUCLEOTIDE SEQUENCE [LARGE SCALE GENOMIC DNA]</scope>
    <source>
        <strain evidence="3 4">R-67177</strain>
    </source>
</reference>
<dbReference type="OrthoDB" id="9806708at2"/>
<feature type="domain" description="Glycosyl transferase family 1" evidence="1">
    <location>
        <begin position="184"/>
        <end position="331"/>
    </location>
</feature>
<dbReference type="SUPFAM" id="SSF53756">
    <property type="entry name" value="UDP-Glycosyltransferase/glycogen phosphorylase"/>
    <property type="match status" value="1"/>
</dbReference>
<dbReference type="InterPro" id="IPR028098">
    <property type="entry name" value="Glyco_trans_4-like_N"/>
</dbReference>
<dbReference type="CDD" id="cd03801">
    <property type="entry name" value="GT4_PimA-like"/>
    <property type="match status" value="1"/>
</dbReference>
<dbReference type="RefSeq" id="WP_069623570.1">
    <property type="nucleotide sequence ID" value="NZ_LPWD01000142.1"/>
</dbReference>
<comment type="caution">
    <text evidence="3">The sequence shown here is derived from an EMBL/GenBank/DDBJ whole genome shotgun (WGS) entry which is preliminary data.</text>
</comment>
<feature type="domain" description="Glycosyltransferase subfamily 4-like N-terminal" evidence="2">
    <location>
        <begin position="6"/>
        <end position="176"/>
    </location>
</feature>
<evidence type="ECO:0008006" key="5">
    <source>
        <dbReference type="Google" id="ProtNLM"/>
    </source>
</evidence>
<organism evidence="3 4">
    <name type="scientific">Methyloceanibacter marginalis</name>
    <dbReference type="NCBI Taxonomy" id="1774971"/>
    <lineage>
        <taxon>Bacteria</taxon>
        <taxon>Pseudomonadati</taxon>
        <taxon>Pseudomonadota</taxon>
        <taxon>Alphaproteobacteria</taxon>
        <taxon>Hyphomicrobiales</taxon>
        <taxon>Hyphomicrobiaceae</taxon>
        <taxon>Methyloceanibacter</taxon>
    </lineage>
</organism>
<proteinExistence type="predicted"/>